<keyword evidence="1" id="KW-0614">Plasmid</keyword>
<name>A0A9N7AW29_RICCR</name>
<evidence type="ECO:0000313" key="1">
    <source>
        <dbReference type="EMBL" id="AJQ52545.1"/>
    </source>
</evidence>
<dbReference type="EMBL" id="CP010972">
    <property type="protein sequence ID" value="AJQ52545.1"/>
    <property type="molecule type" value="Genomic_DNA"/>
</dbReference>
<gene>
    <name evidence="1" type="ORF">UQ52_08025</name>
</gene>
<proteinExistence type="predicted"/>
<reference evidence="1 2" key="1">
    <citation type="journal article" date="2016" name="Genome Announc.">
        <title>Genome Sequence of the Tick-Borne Pathogen Rickettsia raoultii.</title>
        <authorList>
            <person name="El Karkouri K."/>
            <person name="Mediannikov O."/>
            <person name="Robert C."/>
            <person name="Raoult D."/>
            <person name="Fournier P.E."/>
        </authorList>
    </citation>
    <scope>NUCLEOTIDE SEQUENCE [LARGE SCALE GENOMIC DNA]</scope>
    <source>
        <strain evidence="1 2">Khabarovsk</strain>
    </source>
</reference>
<sequence>MTSSKFNKPPLTSSEKEQKAEEFINFTLQNDHNLSFKNKTKRILQKEPVKHMALRFPKTLAEDITEISAITGLSINAVCIDLLRSTAKNKLKILKE</sequence>
<evidence type="ECO:0000313" key="2">
    <source>
        <dbReference type="Proteomes" id="UP000077462"/>
    </source>
</evidence>
<accession>A0A9N7AW29</accession>
<dbReference type="Proteomes" id="UP000077462">
    <property type="component" value="Plasmid pRra3"/>
</dbReference>
<organism evidence="1 2">
    <name type="scientific">Rickettsia conorii subsp. raoultii</name>
    <dbReference type="NCBI Taxonomy" id="369822"/>
    <lineage>
        <taxon>Bacteria</taxon>
        <taxon>Pseudomonadati</taxon>
        <taxon>Pseudomonadota</taxon>
        <taxon>Alphaproteobacteria</taxon>
        <taxon>Rickettsiales</taxon>
        <taxon>Rickettsiaceae</taxon>
        <taxon>Rickettsieae</taxon>
        <taxon>Rickettsia</taxon>
        <taxon>spotted fever group</taxon>
    </lineage>
</organism>
<dbReference type="RefSeq" id="WP_064465013.1">
    <property type="nucleotide sequence ID" value="NZ_CP010972.1"/>
</dbReference>
<protein>
    <submittedName>
        <fullName evidence="1">Uncharacterized protein</fullName>
    </submittedName>
</protein>
<dbReference type="AlphaFoldDB" id="A0A9N7AW29"/>
<geneLocation type="plasmid" evidence="2">
    <name>prra3</name>
</geneLocation>